<dbReference type="Proteomes" id="UP000619486">
    <property type="component" value="Unassembled WGS sequence"/>
</dbReference>
<dbReference type="AlphaFoldDB" id="A0A918LQ80"/>
<organism evidence="3 4">
    <name type="scientific">Streptomyces purpureus</name>
    <dbReference type="NCBI Taxonomy" id="1951"/>
    <lineage>
        <taxon>Bacteria</taxon>
        <taxon>Bacillati</taxon>
        <taxon>Actinomycetota</taxon>
        <taxon>Actinomycetes</taxon>
        <taxon>Kitasatosporales</taxon>
        <taxon>Streptomycetaceae</taxon>
        <taxon>Streptomyces</taxon>
    </lineage>
</organism>
<gene>
    <name evidence="3" type="ORF">GCM10014713_32840</name>
</gene>
<keyword evidence="2" id="KW-0812">Transmembrane</keyword>
<keyword evidence="4" id="KW-1185">Reference proteome</keyword>
<comment type="caution">
    <text evidence="3">The sequence shown here is derived from an EMBL/GenBank/DDBJ whole genome shotgun (WGS) entry which is preliminary data.</text>
</comment>
<protein>
    <submittedName>
        <fullName evidence="3">Uncharacterized protein</fullName>
    </submittedName>
</protein>
<feature type="transmembrane region" description="Helical" evidence="2">
    <location>
        <begin position="104"/>
        <end position="126"/>
    </location>
</feature>
<keyword evidence="2" id="KW-0472">Membrane</keyword>
<feature type="region of interest" description="Disordered" evidence="1">
    <location>
        <begin position="52"/>
        <end position="78"/>
    </location>
</feature>
<evidence type="ECO:0000256" key="1">
    <source>
        <dbReference type="SAM" id="MobiDB-lite"/>
    </source>
</evidence>
<proteinExistence type="predicted"/>
<feature type="compositionally biased region" description="Basic and acidic residues" evidence="1">
    <location>
        <begin position="54"/>
        <end position="64"/>
    </location>
</feature>
<keyword evidence="2" id="KW-1133">Transmembrane helix</keyword>
<name>A0A918LQ80_9ACTN</name>
<reference evidence="3" key="2">
    <citation type="submission" date="2020-09" db="EMBL/GenBank/DDBJ databases">
        <authorList>
            <person name="Sun Q."/>
            <person name="Ohkuma M."/>
        </authorList>
    </citation>
    <scope>NUCLEOTIDE SEQUENCE</scope>
    <source>
        <strain evidence="3">JCM 3172</strain>
    </source>
</reference>
<evidence type="ECO:0000313" key="3">
    <source>
        <dbReference type="EMBL" id="GGT36551.1"/>
    </source>
</evidence>
<sequence>MRPEQLFTFTPEQRAELDAGFAQILAAQDAHKTRMAIGGALVELADAVEQELSEEGRDAGRAGDAEGASNGSDSAVQGAVPMVRERSPLVRCVLRGAVRYAGRFAGPVTAAVLAGAPVVAVALALAEA</sequence>
<evidence type="ECO:0000256" key="2">
    <source>
        <dbReference type="SAM" id="Phobius"/>
    </source>
</evidence>
<dbReference type="EMBL" id="BMQQ01000011">
    <property type="protein sequence ID" value="GGT36551.1"/>
    <property type="molecule type" value="Genomic_DNA"/>
</dbReference>
<reference evidence="3" key="1">
    <citation type="journal article" date="2014" name="Int. J. Syst. Evol. Microbiol.">
        <title>Complete genome sequence of Corynebacterium casei LMG S-19264T (=DSM 44701T), isolated from a smear-ripened cheese.</title>
        <authorList>
            <consortium name="US DOE Joint Genome Institute (JGI-PGF)"/>
            <person name="Walter F."/>
            <person name="Albersmeier A."/>
            <person name="Kalinowski J."/>
            <person name="Ruckert C."/>
        </authorList>
    </citation>
    <scope>NUCLEOTIDE SEQUENCE</scope>
    <source>
        <strain evidence="3">JCM 3172</strain>
    </source>
</reference>
<evidence type="ECO:0000313" key="4">
    <source>
        <dbReference type="Proteomes" id="UP000619486"/>
    </source>
</evidence>
<accession>A0A918LQ80</accession>
<dbReference type="RefSeq" id="WP_189202280.1">
    <property type="nucleotide sequence ID" value="NZ_BMQQ01000011.1"/>
</dbReference>